<proteinExistence type="inferred from homology"/>
<evidence type="ECO:0000256" key="2">
    <source>
        <dbReference type="ARBA" id="ARBA00022670"/>
    </source>
</evidence>
<dbReference type="Pfam" id="PF21600">
    <property type="entry name" value="ZSWIM1-3_helical"/>
    <property type="match status" value="1"/>
</dbReference>
<dbReference type="InterPro" id="IPR007527">
    <property type="entry name" value="Znf_SWIM"/>
</dbReference>
<evidence type="ECO:0000259" key="6">
    <source>
        <dbReference type="PROSITE" id="PS50966"/>
    </source>
</evidence>
<comment type="similarity">
    <text evidence="1">Belongs to the peptidase C48 family.</text>
</comment>
<gene>
    <name evidence="7" type="ORF">F443_03439</name>
</gene>
<evidence type="ECO:0000313" key="7">
    <source>
        <dbReference type="EMBL" id="ETI53646.1"/>
    </source>
</evidence>
<organism evidence="7 8">
    <name type="scientific">Phytophthora nicotianae P1569</name>
    <dbReference type="NCBI Taxonomy" id="1317065"/>
    <lineage>
        <taxon>Eukaryota</taxon>
        <taxon>Sar</taxon>
        <taxon>Stramenopiles</taxon>
        <taxon>Oomycota</taxon>
        <taxon>Peronosporomycetes</taxon>
        <taxon>Peronosporales</taxon>
        <taxon>Peronosporaceae</taxon>
        <taxon>Phytophthora</taxon>
    </lineage>
</organism>
<dbReference type="GO" id="GO:0008270">
    <property type="term" value="F:zinc ion binding"/>
    <property type="evidence" value="ECO:0007669"/>
    <property type="project" value="UniProtKB-KW"/>
</dbReference>
<evidence type="ECO:0000256" key="3">
    <source>
        <dbReference type="ARBA" id="ARBA00022801"/>
    </source>
</evidence>
<dbReference type="GO" id="GO:0008234">
    <property type="term" value="F:cysteine-type peptidase activity"/>
    <property type="evidence" value="ECO:0007669"/>
    <property type="project" value="InterPro"/>
</dbReference>
<dbReference type="PROSITE" id="PS50966">
    <property type="entry name" value="ZF_SWIM"/>
    <property type="match status" value="1"/>
</dbReference>
<dbReference type="InterPro" id="IPR052579">
    <property type="entry name" value="Zinc_finger_SWIM"/>
</dbReference>
<dbReference type="Pfam" id="PF21056">
    <property type="entry name" value="ZSWIM1-3_RNaseH-like"/>
    <property type="match status" value="1"/>
</dbReference>
<keyword evidence="4" id="KW-0862">Zinc</keyword>
<evidence type="ECO:0000256" key="5">
    <source>
        <dbReference type="SAM" id="MobiDB-lite"/>
    </source>
</evidence>
<feature type="region of interest" description="Disordered" evidence="5">
    <location>
        <begin position="1019"/>
        <end position="1053"/>
    </location>
</feature>
<feature type="domain" description="SWIM-type" evidence="6">
    <location>
        <begin position="438"/>
        <end position="473"/>
    </location>
</feature>
<evidence type="ECO:0000256" key="4">
    <source>
        <dbReference type="PROSITE-ProRule" id="PRU00325"/>
    </source>
</evidence>
<dbReference type="HOGENOM" id="CLU_005927_0_0_1"/>
<dbReference type="InterPro" id="IPR048324">
    <property type="entry name" value="ZSWIM1-3_RNaseH-like"/>
</dbReference>
<dbReference type="Pfam" id="PF02902">
    <property type="entry name" value="Peptidase_C48"/>
    <property type="match status" value="1"/>
</dbReference>
<dbReference type="GO" id="GO:0006508">
    <property type="term" value="P:proteolysis"/>
    <property type="evidence" value="ECO:0007669"/>
    <property type="project" value="UniProtKB-KW"/>
</dbReference>
<name>V9FRE3_PHYNI</name>
<keyword evidence="2" id="KW-0645">Protease</keyword>
<keyword evidence="4" id="KW-0863">Zinc-finger</keyword>
<evidence type="ECO:0000256" key="1">
    <source>
        <dbReference type="ARBA" id="ARBA00005234"/>
    </source>
</evidence>
<dbReference type="Gene3D" id="3.40.395.10">
    <property type="entry name" value="Adenoviral Proteinase, Chain A"/>
    <property type="match status" value="1"/>
</dbReference>
<protein>
    <recommendedName>
        <fullName evidence="6">SWIM-type domain-containing protein</fullName>
    </recommendedName>
</protein>
<dbReference type="InterPro" id="IPR048326">
    <property type="entry name" value="ZSWIM1-3_helical"/>
</dbReference>
<accession>V9FRE3</accession>
<dbReference type="Proteomes" id="UP000018721">
    <property type="component" value="Unassembled WGS sequence"/>
</dbReference>
<dbReference type="SUPFAM" id="SSF54001">
    <property type="entry name" value="Cysteine proteinases"/>
    <property type="match status" value="1"/>
</dbReference>
<keyword evidence="3" id="KW-0378">Hydrolase</keyword>
<feature type="compositionally biased region" description="Polar residues" evidence="5">
    <location>
        <begin position="1019"/>
        <end position="1028"/>
    </location>
</feature>
<evidence type="ECO:0000313" key="8">
    <source>
        <dbReference type="Proteomes" id="UP000018721"/>
    </source>
</evidence>
<keyword evidence="8" id="KW-1185">Reference proteome</keyword>
<comment type="caution">
    <text evidence="7">The sequence shown here is derived from an EMBL/GenBank/DDBJ whole genome shotgun (WGS) entry which is preliminary data.</text>
</comment>
<dbReference type="InterPro" id="IPR003653">
    <property type="entry name" value="Peptidase_C48_C"/>
</dbReference>
<keyword evidence="4" id="KW-0479">Metal-binding</keyword>
<sequence length="1053" mass="120131">MDCPFRFVVQWQLHKGEWKLGVKLGRFSHNHSVSSDTYATYPCARGVSDVVVGARVEGMLAVGAKRSKIYDYLLEHDQNVIKADVDNMVQSFASSVSSLDDNDATAAQVGALAAADKMSCTRIAETATGETGVLSMSTAFMRQNFSRFGEFLLVDCTHKTNRYNYQLLTFMVMNEFGEGVVVQHSLLEANGDWHMDRAIEHFKSLHPDGLNLLRVIVVDKDLNEVRVLQSHFGEARVLICHFHVIKYLKEKRSKPEFGKVSSDDASQIDAALHKMVYAASQDEYDTTRDSLKRLCTRIGLDEFFEYFMRNWDSCQDMWVMHLRAKLPHYKNHTNNRLENFFGKLKEVINSSMSLAQCVEALVAADRRAEKEYKYKLSRIGRFVNSNYDEEMGNVLRSTTHFVAEQIEPQYAAALSKAETYSYEAHKNNSDEVLVLGTFSCHVLNTNDWRCDCEFSKSMRLPCRHAIAYRRHIQFAGPMIPWSCIDERWTSPVTKLKVVWQLQYENFQSDIRENQRKKQRTQADRYKEAVRATHLIASEFADLSDDQDFEDMLQYVLEQWRHVRQKVKLPLQGTELKRESEEVSEDSTESQTLNIEKKDTREAGLRVRINPKARKVGRPQKHRKTTAASERADRKWYKAAESGRALAGADTLEELWYSLSRDQPGLQETERRLSGVLIKYHQTTDKKPLFRKMRNPVLVLDPFYILPSKLLDHCMKVLRVGNTLHQAVCVDTGSSGDDGPTAVMEVIQIKDVGSFSRPQIQLMKKIDCLKAIVQQGINTHKWILEEGLSALPAQYHYLAKQVADEVMNNYPYKNINGLSGSNELVYSMLYRAVPPAWLSDACIRGLAIRLVADNPSARFAGFQTVTTRTSRARAVGESLVSSDVLARLIHQIAEVGVETALLALTFHNAHWCCIVVKVTDKRIFYYDPLNQKPYMRAAKEVATYLKHNGLAEYDVVPQNNPVQFDQMSCGVFVCWMFMRKVVHGLTHDMNDNCLAQRRFELFYYILTGHLIAPIKNTPATSDVEMQQTPLKDRDSTPTQDESGEESLPPTQVAG</sequence>
<dbReference type="EMBL" id="ANIZ01000660">
    <property type="protein sequence ID" value="ETI53646.1"/>
    <property type="molecule type" value="Genomic_DNA"/>
</dbReference>
<dbReference type="AlphaFoldDB" id="V9FRE3"/>
<reference evidence="7 8" key="1">
    <citation type="submission" date="2013-11" db="EMBL/GenBank/DDBJ databases">
        <title>The Genome Sequence of Phytophthora parasitica P1569.</title>
        <authorList>
            <consortium name="The Broad Institute Genomics Platform"/>
            <person name="Russ C."/>
            <person name="Tyler B."/>
            <person name="Panabieres F."/>
            <person name="Shan W."/>
            <person name="Tripathy S."/>
            <person name="Grunwald N."/>
            <person name="Machado M."/>
            <person name="Johnson C.S."/>
            <person name="Arredondo F."/>
            <person name="Hong C."/>
            <person name="Coffey M."/>
            <person name="Young S.K."/>
            <person name="Zeng Q."/>
            <person name="Gargeya S."/>
            <person name="Fitzgerald M."/>
            <person name="Abouelleil A."/>
            <person name="Alvarado L."/>
            <person name="Chapman S.B."/>
            <person name="Gainer-Dewar J."/>
            <person name="Goldberg J."/>
            <person name="Griggs A."/>
            <person name="Gujja S."/>
            <person name="Hansen M."/>
            <person name="Howarth C."/>
            <person name="Imamovic A."/>
            <person name="Ireland A."/>
            <person name="Larimer J."/>
            <person name="McCowan C."/>
            <person name="Murphy C."/>
            <person name="Pearson M."/>
            <person name="Poon T.W."/>
            <person name="Priest M."/>
            <person name="Roberts A."/>
            <person name="Saif S."/>
            <person name="Shea T."/>
            <person name="Sykes S."/>
            <person name="Wortman J."/>
            <person name="Nusbaum C."/>
            <person name="Birren B."/>
        </authorList>
    </citation>
    <scope>NUCLEOTIDE SEQUENCE [LARGE SCALE GENOMIC DNA]</scope>
    <source>
        <strain evidence="7 8">P1569</strain>
    </source>
</reference>
<dbReference type="PANTHER" id="PTHR31569:SF4">
    <property type="entry name" value="SWIM-TYPE DOMAIN-CONTAINING PROTEIN"/>
    <property type="match status" value="1"/>
</dbReference>
<dbReference type="PANTHER" id="PTHR31569">
    <property type="entry name" value="SWIM-TYPE DOMAIN-CONTAINING PROTEIN"/>
    <property type="match status" value="1"/>
</dbReference>
<dbReference type="InterPro" id="IPR038765">
    <property type="entry name" value="Papain-like_cys_pep_sf"/>
</dbReference>
<dbReference type="eggNOG" id="ENOG502SI7P">
    <property type="taxonomic scope" value="Eukaryota"/>
</dbReference>